<accession>A0A699YRX1</accession>
<comment type="caution">
    <text evidence="8">The sequence shown here is derived from an EMBL/GenBank/DDBJ whole genome shotgun (WGS) entry which is preliminary data.</text>
</comment>
<evidence type="ECO:0000256" key="1">
    <source>
        <dbReference type="ARBA" id="ARBA00004123"/>
    </source>
</evidence>
<dbReference type="GO" id="GO:0000380">
    <property type="term" value="P:alternative mRNA splicing, via spliceosome"/>
    <property type="evidence" value="ECO:0007669"/>
    <property type="project" value="TreeGrafter"/>
</dbReference>
<evidence type="ECO:0000256" key="6">
    <source>
        <dbReference type="ARBA" id="ARBA00023242"/>
    </source>
</evidence>
<sequence>MSLFPLSAYGGSNSWPQPLVTAPKAAGGVEESEGGEGGGEGSRKSRAERIAEQQAARNQNRGRGRLGGREEELDPMDPSSYSDAPRGHWSSGLEGQPRAADTTAGGPLFQQRPYPSPGSVLRNNQRLIAGQK</sequence>
<comment type="subcellular location">
    <subcellularLocation>
        <location evidence="1">Nucleus</location>
    </subcellularLocation>
</comment>
<dbReference type="EMBL" id="BLLF01000202">
    <property type="protein sequence ID" value="GFH09009.1"/>
    <property type="molecule type" value="Genomic_DNA"/>
</dbReference>
<dbReference type="Gene3D" id="3.40.30.10">
    <property type="entry name" value="Glutaredoxin"/>
    <property type="match status" value="1"/>
</dbReference>
<keyword evidence="9" id="KW-1185">Reference proteome</keyword>
<keyword evidence="6" id="KW-0539">Nucleus</keyword>
<dbReference type="GO" id="GO:0016604">
    <property type="term" value="C:nuclear body"/>
    <property type="evidence" value="ECO:0007669"/>
    <property type="project" value="TreeGrafter"/>
</dbReference>
<evidence type="ECO:0000256" key="3">
    <source>
        <dbReference type="ARBA" id="ARBA00022737"/>
    </source>
</evidence>
<feature type="region of interest" description="Disordered" evidence="7">
    <location>
        <begin position="1"/>
        <end position="132"/>
    </location>
</feature>
<evidence type="ECO:0000313" key="9">
    <source>
        <dbReference type="Proteomes" id="UP000485058"/>
    </source>
</evidence>
<feature type="compositionally biased region" description="Basic and acidic residues" evidence="7">
    <location>
        <begin position="41"/>
        <end position="51"/>
    </location>
</feature>
<reference evidence="8 9" key="1">
    <citation type="submission" date="2020-02" db="EMBL/GenBank/DDBJ databases">
        <title>Draft genome sequence of Haematococcus lacustris strain NIES-144.</title>
        <authorList>
            <person name="Morimoto D."/>
            <person name="Nakagawa S."/>
            <person name="Yoshida T."/>
            <person name="Sawayama S."/>
        </authorList>
    </citation>
    <scope>NUCLEOTIDE SEQUENCE [LARGE SCALE GENOMIC DNA]</scope>
    <source>
        <strain evidence="8 9">NIES-144</strain>
    </source>
</reference>
<protein>
    <recommendedName>
        <fullName evidence="10">Polyglutamine-binding protein 1</fullName>
    </recommendedName>
</protein>
<evidence type="ECO:0008006" key="10">
    <source>
        <dbReference type="Google" id="ProtNLM"/>
    </source>
</evidence>
<evidence type="ECO:0000256" key="4">
    <source>
        <dbReference type="ARBA" id="ARBA00023015"/>
    </source>
</evidence>
<dbReference type="PANTHER" id="PTHR21737">
    <property type="entry name" value="POLYGLUTAMINE BINDING PROTEIN 1/MARVEL MEMBRANE-ASSOCIATING DOMAIN CONTAINING 3"/>
    <property type="match status" value="1"/>
</dbReference>
<evidence type="ECO:0000256" key="7">
    <source>
        <dbReference type="SAM" id="MobiDB-lite"/>
    </source>
</evidence>
<dbReference type="GO" id="GO:0043021">
    <property type="term" value="F:ribonucleoprotein complex binding"/>
    <property type="evidence" value="ECO:0007669"/>
    <property type="project" value="TreeGrafter"/>
</dbReference>
<gene>
    <name evidence="8" type="ORF">HaLaN_04068</name>
</gene>
<keyword evidence="2" id="KW-0597">Phosphoprotein</keyword>
<evidence type="ECO:0000256" key="2">
    <source>
        <dbReference type="ARBA" id="ARBA00022553"/>
    </source>
</evidence>
<keyword evidence="3" id="KW-0677">Repeat</keyword>
<keyword evidence="4" id="KW-0805">Transcription regulation</keyword>
<dbReference type="AlphaFoldDB" id="A0A699YRX1"/>
<evidence type="ECO:0000313" key="8">
    <source>
        <dbReference type="EMBL" id="GFH09009.1"/>
    </source>
</evidence>
<proteinExistence type="predicted"/>
<dbReference type="PANTHER" id="PTHR21737:SF3">
    <property type="entry name" value="POLYGLUTAMINE-BINDING PROTEIN 1"/>
    <property type="match status" value="1"/>
</dbReference>
<dbReference type="Proteomes" id="UP000485058">
    <property type="component" value="Unassembled WGS sequence"/>
</dbReference>
<keyword evidence="5" id="KW-0804">Transcription</keyword>
<dbReference type="GO" id="GO:0005737">
    <property type="term" value="C:cytoplasm"/>
    <property type="evidence" value="ECO:0007669"/>
    <property type="project" value="TreeGrafter"/>
</dbReference>
<name>A0A699YRX1_HAELA</name>
<evidence type="ECO:0000256" key="5">
    <source>
        <dbReference type="ARBA" id="ARBA00023163"/>
    </source>
</evidence>
<organism evidence="8 9">
    <name type="scientific">Haematococcus lacustris</name>
    <name type="common">Green alga</name>
    <name type="synonym">Haematococcus pluvialis</name>
    <dbReference type="NCBI Taxonomy" id="44745"/>
    <lineage>
        <taxon>Eukaryota</taxon>
        <taxon>Viridiplantae</taxon>
        <taxon>Chlorophyta</taxon>
        <taxon>core chlorophytes</taxon>
        <taxon>Chlorophyceae</taxon>
        <taxon>CS clade</taxon>
        <taxon>Chlamydomonadales</taxon>
        <taxon>Haematococcaceae</taxon>
        <taxon>Haematococcus</taxon>
    </lineage>
</organism>